<evidence type="ECO:0000256" key="3">
    <source>
        <dbReference type="ARBA" id="ARBA00023004"/>
    </source>
</evidence>
<comment type="similarity">
    <text evidence="4">Belongs to the cyclic nucleotide phosphodiesterase class-III family.</text>
</comment>
<name>A0A1Y3CNN3_9GAMM</name>
<dbReference type="InterPro" id="IPR029052">
    <property type="entry name" value="Metallo-depent_PP-like"/>
</dbReference>
<evidence type="ECO:0000259" key="5">
    <source>
        <dbReference type="Pfam" id="PF00149"/>
    </source>
</evidence>
<sequence>MPTLKPPNLQNKIIIQITDTHLMDQPETEFVQINPEQNFHAVIDDLLQRFPHIDALIHTGDLAQIANPETYTRYQNYMQKLGIPFFQIPGNHDDLAHFPFHTPDPIPTVIELGEWSIILLNSAVQGQTDGWIQTEQLQHLKQILEQQLDKNIILACHHHPFAMKSHWIDQHKLKNTEEFIHILEHFKHIKAVIYGHVHQDSKHVWNGISFLSTPATCVQFKPLSHNFALDDMAPGYRYLQLKENGEFETEVFRLKNFSQKIMQEISGY</sequence>
<evidence type="ECO:0000256" key="2">
    <source>
        <dbReference type="ARBA" id="ARBA00022801"/>
    </source>
</evidence>
<keyword evidence="7" id="KW-1185">Reference proteome</keyword>
<dbReference type="Pfam" id="PF00149">
    <property type="entry name" value="Metallophos"/>
    <property type="match status" value="1"/>
</dbReference>
<gene>
    <name evidence="6" type="ORF">B9T28_00910</name>
</gene>
<dbReference type="Proteomes" id="UP000242765">
    <property type="component" value="Unassembled WGS sequence"/>
</dbReference>
<keyword evidence="1" id="KW-0479">Metal-binding</keyword>
<keyword evidence="2" id="KW-0378">Hydrolase</keyword>
<dbReference type="PANTHER" id="PTHR42988">
    <property type="entry name" value="PHOSPHOHYDROLASE"/>
    <property type="match status" value="1"/>
</dbReference>
<dbReference type="OrthoDB" id="9784378at2"/>
<proteinExistence type="inferred from homology"/>
<evidence type="ECO:0000256" key="4">
    <source>
        <dbReference type="ARBA" id="ARBA00025742"/>
    </source>
</evidence>
<evidence type="ECO:0000313" key="7">
    <source>
        <dbReference type="Proteomes" id="UP000242765"/>
    </source>
</evidence>
<evidence type="ECO:0000256" key="1">
    <source>
        <dbReference type="ARBA" id="ARBA00022723"/>
    </source>
</evidence>
<organism evidence="6 7">
    <name type="scientific">Acinetobacter silvestris</name>
    <dbReference type="NCBI Taxonomy" id="1977882"/>
    <lineage>
        <taxon>Bacteria</taxon>
        <taxon>Pseudomonadati</taxon>
        <taxon>Pseudomonadota</taxon>
        <taxon>Gammaproteobacteria</taxon>
        <taxon>Moraxellales</taxon>
        <taxon>Moraxellaceae</taxon>
        <taxon>Acinetobacter</taxon>
    </lineage>
</organism>
<protein>
    <submittedName>
        <fullName evidence="6">3',5'-cyclic-AMP phosphodiesterase</fullName>
    </submittedName>
</protein>
<dbReference type="AlphaFoldDB" id="A0A1Y3CNN3"/>
<evidence type="ECO:0000313" key="6">
    <source>
        <dbReference type="EMBL" id="OTG67226.1"/>
    </source>
</evidence>
<reference evidence="6 7" key="1">
    <citation type="submission" date="2017-04" db="EMBL/GenBank/DDBJ databases">
        <title>High diversity of culturable Acinetobacter species in natural soil and water ecosystems.</title>
        <authorList>
            <person name="Nemec A."/>
            <person name="Radolfova-Krizova L."/>
        </authorList>
    </citation>
    <scope>NUCLEOTIDE SEQUENCE [LARGE SCALE GENOMIC DNA]</scope>
    <source>
        <strain evidence="6 7">ANC 4999</strain>
    </source>
</reference>
<dbReference type="Gene3D" id="3.60.21.10">
    <property type="match status" value="1"/>
</dbReference>
<accession>A0A1Y3CNN3</accession>
<dbReference type="PANTHER" id="PTHR42988:SF2">
    <property type="entry name" value="CYCLIC NUCLEOTIDE PHOSPHODIESTERASE CBUA0032-RELATED"/>
    <property type="match status" value="1"/>
</dbReference>
<dbReference type="InterPro" id="IPR004843">
    <property type="entry name" value="Calcineurin-like_PHP"/>
</dbReference>
<keyword evidence="3" id="KW-0408">Iron</keyword>
<dbReference type="RefSeq" id="WP_086202085.1">
    <property type="nucleotide sequence ID" value="NZ_NEGB01000001.1"/>
</dbReference>
<dbReference type="EMBL" id="NEGB01000001">
    <property type="protein sequence ID" value="OTG67226.1"/>
    <property type="molecule type" value="Genomic_DNA"/>
</dbReference>
<dbReference type="InterPro" id="IPR050884">
    <property type="entry name" value="CNP_phosphodiesterase-III"/>
</dbReference>
<dbReference type="SUPFAM" id="SSF56300">
    <property type="entry name" value="Metallo-dependent phosphatases"/>
    <property type="match status" value="1"/>
</dbReference>
<dbReference type="GO" id="GO:0046872">
    <property type="term" value="F:metal ion binding"/>
    <property type="evidence" value="ECO:0007669"/>
    <property type="project" value="UniProtKB-KW"/>
</dbReference>
<dbReference type="GO" id="GO:0016787">
    <property type="term" value="F:hydrolase activity"/>
    <property type="evidence" value="ECO:0007669"/>
    <property type="project" value="UniProtKB-KW"/>
</dbReference>
<dbReference type="NCBIfam" id="NF008359">
    <property type="entry name" value="PRK11148.1"/>
    <property type="match status" value="1"/>
</dbReference>
<dbReference type="STRING" id="1977882.B9T28_00910"/>
<feature type="domain" description="Calcineurin-like phosphoesterase" evidence="5">
    <location>
        <begin position="14"/>
        <end position="199"/>
    </location>
</feature>
<comment type="caution">
    <text evidence="6">The sequence shown here is derived from an EMBL/GenBank/DDBJ whole genome shotgun (WGS) entry which is preliminary data.</text>
</comment>